<sequence>MTSDSDEQKEIVPLQKVRAELESPQIDIARFNAYDQLGPELQQAAQQMAGEFDIDVSDLSVTTFGSGAQANAGRVLDPIVRKITNRQLAGPTGTALNRLLRISRGLDVSMLDREPSPWIIMMLDSGKRWVVNIGFALSPLAKFINDAKSVNSTLEAITRELQEEMQGRIDRTADLEIMQQENTEAFWKVMTVVAAGELVLQRERQELEDMQSQLLTSTDPTLPQRVQEHRDRLFRMEVRVLDLKNSAIECFITGPVVRETKKGVLISVDQLQKGLMQTIPQIKRQIIIVVALLEQQGATRKAMALDEAHRATTRRLGELLGQAGTEMRALITSKSEDVVVLEELFGKLVDQIKDLRELESQLDQISVEGDAAYHRMRNRLKEVVGQL</sequence>
<keyword evidence="2" id="KW-0175">Coiled coil</keyword>
<dbReference type="InterPro" id="IPR008863">
    <property type="entry name" value="Toxic_anion-R_TelA"/>
</dbReference>
<evidence type="ECO:0000313" key="3">
    <source>
        <dbReference type="EMBL" id="OGM33787.1"/>
    </source>
</evidence>
<dbReference type="AlphaFoldDB" id="A0A1F7Z2M1"/>
<gene>
    <name evidence="3" type="ORF">A3D01_02345</name>
</gene>
<proteinExistence type="inferred from homology"/>
<evidence type="ECO:0000256" key="2">
    <source>
        <dbReference type="SAM" id="Coils"/>
    </source>
</evidence>
<dbReference type="PANTHER" id="PTHR38432">
    <property type="entry name" value="TELA-LIKE PROTEIN SAOUHSC_01408"/>
    <property type="match status" value="1"/>
</dbReference>
<evidence type="ECO:0008006" key="5">
    <source>
        <dbReference type="Google" id="ProtNLM"/>
    </source>
</evidence>
<dbReference type="STRING" id="1802505.A3D01_02345"/>
<reference evidence="3 4" key="1">
    <citation type="journal article" date="2016" name="Nat. Commun.">
        <title>Thousands of microbial genomes shed light on interconnected biogeochemical processes in an aquifer system.</title>
        <authorList>
            <person name="Anantharaman K."/>
            <person name="Brown C.T."/>
            <person name="Hug L.A."/>
            <person name="Sharon I."/>
            <person name="Castelle C.J."/>
            <person name="Probst A.J."/>
            <person name="Thomas B.C."/>
            <person name="Singh A."/>
            <person name="Wilkins M.J."/>
            <person name="Karaoz U."/>
            <person name="Brodie E.L."/>
            <person name="Williams K.H."/>
            <person name="Hubbard S.S."/>
            <person name="Banfield J.F."/>
        </authorList>
    </citation>
    <scope>NUCLEOTIDE SEQUENCE [LARGE SCALE GENOMIC DNA]</scope>
</reference>
<comment type="caution">
    <text evidence="3">The sequence shown here is derived from an EMBL/GenBank/DDBJ whole genome shotgun (WGS) entry which is preliminary data.</text>
</comment>
<feature type="coiled-coil region" evidence="2">
    <location>
        <begin position="341"/>
        <end position="368"/>
    </location>
</feature>
<evidence type="ECO:0000256" key="1">
    <source>
        <dbReference type="ARBA" id="ARBA00005541"/>
    </source>
</evidence>
<dbReference type="EMBL" id="MGGR01000013">
    <property type="protein sequence ID" value="OGM33787.1"/>
    <property type="molecule type" value="Genomic_DNA"/>
</dbReference>
<organism evidence="3 4">
    <name type="scientific">Candidatus Woesebacteria bacterium RIFCSPHIGHO2_02_FULL_39_13</name>
    <dbReference type="NCBI Taxonomy" id="1802505"/>
    <lineage>
        <taxon>Bacteria</taxon>
        <taxon>Candidatus Woeseibacteriota</taxon>
    </lineage>
</organism>
<protein>
    <recommendedName>
        <fullName evidence="5">Toxic anion resistance protein</fullName>
    </recommendedName>
</protein>
<dbReference type="Proteomes" id="UP000177169">
    <property type="component" value="Unassembled WGS sequence"/>
</dbReference>
<dbReference type="PANTHER" id="PTHR38432:SF1">
    <property type="entry name" value="TELA-LIKE PROTEIN SAOUHSC_01408"/>
    <property type="match status" value="1"/>
</dbReference>
<name>A0A1F7Z2M1_9BACT</name>
<comment type="similarity">
    <text evidence="1">Belongs to the TelA family.</text>
</comment>
<dbReference type="Pfam" id="PF05816">
    <property type="entry name" value="TelA"/>
    <property type="match status" value="1"/>
</dbReference>
<accession>A0A1F7Z2M1</accession>
<evidence type="ECO:0000313" key="4">
    <source>
        <dbReference type="Proteomes" id="UP000177169"/>
    </source>
</evidence>